<dbReference type="Pfam" id="PF00884">
    <property type="entry name" value="Sulfatase"/>
    <property type="match status" value="1"/>
</dbReference>
<dbReference type="OrthoDB" id="3164at2157"/>
<dbReference type="GO" id="GO:0016787">
    <property type="term" value="F:hydrolase activity"/>
    <property type="evidence" value="ECO:0007669"/>
    <property type="project" value="UniProtKB-KW"/>
</dbReference>
<dbReference type="RefSeq" id="WP_162318051.1">
    <property type="nucleotide sequence ID" value="NZ_JAHQXF010000002.1"/>
</dbReference>
<dbReference type="AlphaFoldDB" id="A0A8J8C5H4"/>
<dbReference type="Proteomes" id="UP000766550">
    <property type="component" value="Unassembled WGS sequence"/>
</dbReference>
<name>A0A8J8C5H4_9EURY</name>
<dbReference type="Gene3D" id="3.40.720.10">
    <property type="entry name" value="Alkaline Phosphatase, subunit A"/>
    <property type="match status" value="1"/>
</dbReference>
<dbReference type="PANTHER" id="PTHR43751">
    <property type="entry name" value="SULFATASE"/>
    <property type="match status" value="1"/>
</dbReference>
<accession>A0A8J8C5H4</accession>
<feature type="domain" description="Sulfatase N-terminal" evidence="1">
    <location>
        <begin position="4"/>
        <end position="335"/>
    </location>
</feature>
<dbReference type="InterPro" id="IPR000917">
    <property type="entry name" value="Sulfatase_N"/>
</dbReference>
<dbReference type="SUPFAM" id="SSF53649">
    <property type="entry name" value="Alkaline phosphatase-like"/>
    <property type="match status" value="1"/>
</dbReference>
<evidence type="ECO:0000313" key="2">
    <source>
        <dbReference type="EMBL" id="MBV0925214.1"/>
    </source>
</evidence>
<keyword evidence="3" id="KW-1185">Reference proteome</keyword>
<sequence length="447" mass="50051">MVENVLLLTIDSLRADYVPDREDGSSTIAAVASTGVRFSSAFATGSGTGPSFPGILTGTLPLSFGGLGPLNRERPRMSSNLHNAGLSTGGFQTNPFLSAHFNYDVGFGRFEDYQNPLMGLATRLFPRGIESDGSKLSFFGGSIDLASALKSTYEYFRGKPRPYVSAEVISEDTIAWLRETDTPFFCWSHFMDVHHPCFPPEEYRHKYGIEDVTHSEVAEWYNQFSTSPETLSQAEVETMRDLYRSAIEYVDDQIGTIVNHLRETNRFDETLLIITSDHGELFGEHDQYGKPDRMYDELLKVPLLVANGPNWLSDATDQLVSLLDLPPLIHAALGVDPCPAYRGRVPGQDPARQYIQAEMEYQGEPIVGVRSRNWLYEADEISGEHRTYRIDSETPSRISPHSVESEELEALKDAAVKRLAELDISDRQLRDEVDGDMESRLEDLGYL</sequence>
<gene>
    <name evidence="2" type="ORF">KTS45_13495</name>
</gene>
<comment type="caution">
    <text evidence="2">The sequence shown here is derived from an EMBL/GenBank/DDBJ whole genome shotgun (WGS) entry which is preliminary data.</text>
</comment>
<dbReference type="EMBL" id="JAHQXF010000002">
    <property type="protein sequence ID" value="MBV0925214.1"/>
    <property type="molecule type" value="Genomic_DNA"/>
</dbReference>
<protein>
    <submittedName>
        <fullName evidence="2">Sulfatase-like hydrolase/transferase</fullName>
    </submittedName>
</protein>
<organism evidence="2 3">
    <name type="scientific">Haloarcula limicola</name>
    <dbReference type="NCBI Taxonomy" id="1429915"/>
    <lineage>
        <taxon>Archaea</taxon>
        <taxon>Methanobacteriati</taxon>
        <taxon>Methanobacteriota</taxon>
        <taxon>Stenosarchaea group</taxon>
        <taxon>Halobacteria</taxon>
        <taxon>Halobacteriales</taxon>
        <taxon>Haloarculaceae</taxon>
        <taxon>Haloarcula</taxon>
    </lineage>
</organism>
<dbReference type="CDD" id="cd16148">
    <property type="entry name" value="sulfatase_like"/>
    <property type="match status" value="1"/>
</dbReference>
<dbReference type="PANTHER" id="PTHR43751:SF3">
    <property type="entry name" value="SULFATASE N-TERMINAL DOMAIN-CONTAINING PROTEIN"/>
    <property type="match status" value="1"/>
</dbReference>
<keyword evidence="2" id="KW-0378">Hydrolase</keyword>
<reference evidence="2 3" key="1">
    <citation type="submission" date="2021-06" db="EMBL/GenBank/DDBJ databases">
        <title>New haloarchaea isolates fom saline soil.</title>
        <authorList>
            <person name="Duran-Viseras A."/>
            <person name="Sanchez-Porro C.S."/>
            <person name="Ventosa A."/>
        </authorList>
    </citation>
    <scope>NUCLEOTIDE SEQUENCE [LARGE SCALE GENOMIC DNA]</scope>
    <source>
        <strain evidence="2 3">JCM 183640</strain>
    </source>
</reference>
<evidence type="ECO:0000313" key="3">
    <source>
        <dbReference type="Proteomes" id="UP000766550"/>
    </source>
</evidence>
<proteinExistence type="predicted"/>
<evidence type="ECO:0000259" key="1">
    <source>
        <dbReference type="Pfam" id="PF00884"/>
    </source>
</evidence>
<dbReference type="InterPro" id="IPR052701">
    <property type="entry name" value="GAG_Ulvan_Degrading_Sulfatases"/>
</dbReference>
<dbReference type="InterPro" id="IPR017850">
    <property type="entry name" value="Alkaline_phosphatase_core_sf"/>
</dbReference>